<dbReference type="InterPro" id="IPR029479">
    <property type="entry name" value="Nitroreductase"/>
</dbReference>
<dbReference type="Proteomes" id="UP000886069">
    <property type="component" value="Unassembled WGS sequence"/>
</dbReference>
<evidence type="ECO:0000313" key="2">
    <source>
        <dbReference type="EMBL" id="HER43981.1"/>
    </source>
</evidence>
<name>A0A7V2F4M9_UNCEI</name>
<accession>A0A7V2F4M9</accession>
<evidence type="ECO:0000259" key="1">
    <source>
        <dbReference type="Pfam" id="PF00881"/>
    </source>
</evidence>
<proteinExistence type="predicted"/>
<feature type="non-terminal residue" evidence="2">
    <location>
        <position position="1"/>
    </location>
</feature>
<dbReference type="Gene3D" id="3.40.109.10">
    <property type="entry name" value="NADH Oxidase"/>
    <property type="match status" value="1"/>
</dbReference>
<comment type="caution">
    <text evidence="2">The sequence shown here is derived from an EMBL/GenBank/DDBJ whole genome shotgun (WGS) entry which is preliminary data.</text>
</comment>
<sequence length="108" mass="12000">MIIAVHSKVDDDCVTGGREYYLFDTGMATALLILRAVELGLVAHPIAGYDEDKVKEAFGLDGEETVITLVIVGKHAASIDPDLKPWQKEAEEERPERLPLEKFARIYS</sequence>
<protein>
    <submittedName>
        <fullName evidence="2">Nitroreductase</fullName>
    </submittedName>
</protein>
<reference evidence="2" key="1">
    <citation type="journal article" date="2020" name="mSystems">
        <title>Genome- and Community-Level Interaction Insights into Carbon Utilization and Element Cycling Functions of Hydrothermarchaeota in Hydrothermal Sediment.</title>
        <authorList>
            <person name="Zhou Z."/>
            <person name="Liu Y."/>
            <person name="Xu W."/>
            <person name="Pan J."/>
            <person name="Luo Z.H."/>
            <person name="Li M."/>
        </authorList>
    </citation>
    <scope>NUCLEOTIDE SEQUENCE [LARGE SCALE GENOMIC DNA]</scope>
    <source>
        <strain evidence="2">SpSt-1233</strain>
    </source>
</reference>
<dbReference type="SUPFAM" id="SSF55469">
    <property type="entry name" value="FMN-dependent nitroreductase-like"/>
    <property type="match status" value="1"/>
</dbReference>
<dbReference type="InterPro" id="IPR000415">
    <property type="entry name" value="Nitroreductase-like"/>
</dbReference>
<dbReference type="Pfam" id="PF00881">
    <property type="entry name" value="Nitroreductase"/>
    <property type="match status" value="1"/>
</dbReference>
<feature type="domain" description="Nitroreductase" evidence="1">
    <location>
        <begin position="15"/>
        <end position="74"/>
    </location>
</feature>
<dbReference type="EMBL" id="DSEC01000419">
    <property type="protein sequence ID" value="HER43981.1"/>
    <property type="molecule type" value="Genomic_DNA"/>
</dbReference>
<dbReference type="GO" id="GO:0016491">
    <property type="term" value="F:oxidoreductase activity"/>
    <property type="evidence" value="ECO:0007669"/>
    <property type="project" value="InterPro"/>
</dbReference>
<organism evidence="2">
    <name type="scientific">Eiseniibacteriota bacterium</name>
    <dbReference type="NCBI Taxonomy" id="2212470"/>
    <lineage>
        <taxon>Bacteria</taxon>
        <taxon>Candidatus Eiseniibacteriota</taxon>
    </lineage>
</organism>
<gene>
    <name evidence="2" type="ORF">ENO08_05935</name>
</gene>
<dbReference type="AlphaFoldDB" id="A0A7V2F4M9"/>